<dbReference type="SUPFAM" id="SSF47413">
    <property type="entry name" value="lambda repressor-like DNA-binding domains"/>
    <property type="match status" value="1"/>
</dbReference>
<dbReference type="RefSeq" id="WP_098866590.1">
    <property type="nucleotide sequence ID" value="NZ_NUFN01000010.1"/>
</dbReference>
<reference evidence="2 3" key="1">
    <citation type="submission" date="2017-09" db="EMBL/GenBank/DDBJ databases">
        <title>Large-scale bioinformatics analysis of Bacillus genomes uncovers conserved roles of natural products in bacterial physiology.</title>
        <authorList>
            <consortium name="Agbiome Team Llc"/>
            <person name="Bleich R.M."/>
            <person name="Grubbs K.J."/>
            <person name="Santa Maria K.C."/>
            <person name="Allen S.E."/>
            <person name="Farag S."/>
            <person name="Shank E.A."/>
            <person name="Bowers A."/>
        </authorList>
    </citation>
    <scope>NUCLEOTIDE SEQUENCE [LARGE SCALE GENOMIC DNA]</scope>
    <source>
        <strain evidence="2 3">AFS058004</strain>
    </source>
</reference>
<dbReference type="EMBL" id="NUFN01000010">
    <property type="protein sequence ID" value="PGH84983.1"/>
    <property type="molecule type" value="Genomic_DNA"/>
</dbReference>
<organism evidence="2 3">
    <name type="scientific">Bacillus thuringiensis</name>
    <dbReference type="NCBI Taxonomy" id="1428"/>
    <lineage>
        <taxon>Bacteria</taxon>
        <taxon>Bacillati</taxon>
        <taxon>Bacillota</taxon>
        <taxon>Bacilli</taxon>
        <taxon>Bacillales</taxon>
        <taxon>Bacillaceae</taxon>
        <taxon>Bacillus</taxon>
        <taxon>Bacillus cereus group</taxon>
    </lineage>
</organism>
<proteinExistence type="predicted"/>
<evidence type="ECO:0000259" key="1">
    <source>
        <dbReference type="PROSITE" id="PS50943"/>
    </source>
</evidence>
<dbReference type="CDD" id="cd00093">
    <property type="entry name" value="HTH_XRE"/>
    <property type="match status" value="1"/>
</dbReference>
<evidence type="ECO:0000313" key="3">
    <source>
        <dbReference type="Proteomes" id="UP000222944"/>
    </source>
</evidence>
<dbReference type="Gene3D" id="1.10.260.40">
    <property type="entry name" value="lambda repressor-like DNA-binding domains"/>
    <property type="match status" value="1"/>
</dbReference>
<sequence length="76" mass="8708">MASLKECKTQLRHYRESQGFTIKDLSDTSKIPRSTLYDVETGRRSLNAQKAKFVADSLGVPIDHLFFPTYYRALPV</sequence>
<gene>
    <name evidence="2" type="ORF">CN899_10120</name>
</gene>
<comment type="caution">
    <text evidence="2">The sequence shown here is derived from an EMBL/GenBank/DDBJ whole genome shotgun (WGS) entry which is preliminary data.</text>
</comment>
<name>A0A9X7C027_BACTU</name>
<dbReference type="GO" id="GO:0003677">
    <property type="term" value="F:DNA binding"/>
    <property type="evidence" value="ECO:0007669"/>
    <property type="project" value="InterPro"/>
</dbReference>
<dbReference type="PROSITE" id="PS50943">
    <property type="entry name" value="HTH_CROC1"/>
    <property type="match status" value="1"/>
</dbReference>
<dbReference type="Proteomes" id="UP000222944">
    <property type="component" value="Unassembled WGS sequence"/>
</dbReference>
<dbReference type="AlphaFoldDB" id="A0A9X7C027"/>
<evidence type="ECO:0000313" key="2">
    <source>
        <dbReference type="EMBL" id="PGH84983.1"/>
    </source>
</evidence>
<accession>A0A9X7C027</accession>
<dbReference type="SMART" id="SM00530">
    <property type="entry name" value="HTH_XRE"/>
    <property type="match status" value="1"/>
</dbReference>
<dbReference type="InterPro" id="IPR010982">
    <property type="entry name" value="Lambda_DNA-bd_dom_sf"/>
</dbReference>
<protein>
    <submittedName>
        <fullName evidence="2">Transcriptional regulator</fullName>
    </submittedName>
</protein>
<feature type="domain" description="HTH cro/C1-type" evidence="1">
    <location>
        <begin position="11"/>
        <end position="65"/>
    </location>
</feature>
<dbReference type="InterPro" id="IPR001387">
    <property type="entry name" value="Cro/C1-type_HTH"/>
</dbReference>
<dbReference type="Pfam" id="PF01381">
    <property type="entry name" value="HTH_3"/>
    <property type="match status" value="1"/>
</dbReference>